<comment type="caution">
    <text evidence="3">The sequence shown here is derived from an EMBL/GenBank/DDBJ whole genome shotgun (WGS) entry which is preliminary data.</text>
</comment>
<reference evidence="3" key="1">
    <citation type="submission" date="2020-05" db="EMBL/GenBank/DDBJ databases">
        <title>Phylogenomic resolution of chytrid fungi.</title>
        <authorList>
            <person name="Stajich J.E."/>
            <person name="Amses K."/>
            <person name="Simmons R."/>
            <person name="Seto K."/>
            <person name="Myers J."/>
            <person name="Bonds A."/>
            <person name="Quandt C.A."/>
            <person name="Barry K."/>
            <person name="Liu P."/>
            <person name="Grigoriev I."/>
            <person name="Longcore J.E."/>
            <person name="James T.Y."/>
        </authorList>
    </citation>
    <scope>NUCLEOTIDE SEQUENCE</scope>
    <source>
        <strain evidence="3">JEL0513</strain>
    </source>
</reference>
<evidence type="ECO:0000256" key="1">
    <source>
        <dbReference type="SAM" id="Coils"/>
    </source>
</evidence>
<name>A0AAD5T6V4_9FUNG</name>
<dbReference type="EMBL" id="JADGJH010000234">
    <property type="protein sequence ID" value="KAJ3132922.1"/>
    <property type="molecule type" value="Genomic_DNA"/>
</dbReference>
<keyword evidence="4" id="KW-1185">Reference proteome</keyword>
<accession>A0AAD5T6V4</accession>
<feature type="region of interest" description="Disordered" evidence="2">
    <location>
        <begin position="136"/>
        <end position="156"/>
    </location>
</feature>
<feature type="coiled-coil region" evidence="1">
    <location>
        <begin position="79"/>
        <end position="106"/>
    </location>
</feature>
<gene>
    <name evidence="3" type="ORF">HK100_004863</name>
</gene>
<dbReference type="AlphaFoldDB" id="A0AAD5T6V4"/>
<evidence type="ECO:0000313" key="3">
    <source>
        <dbReference type="EMBL" id="KAJ3132922.1"/>
    </source>
</evidence>
<proteinExistence type="predicted"/>
<protein>
    <submittedName>
        <fullName evidence="3">Uncharacterized protein</fullName>
    </submittedName>
</protein>
<dbReference type="Proteomes" id="UP001211907">
    <property type="component" value="Unassembled WGS sequence"/>
</dbReference>
<organism evidence="3 4">
    <name type="scientific">Physocladia obscura</name>
    <dbReference type="NCBI Taxonomy" id="109957"/>
    <lineage>
        <taxon>Eukaryota</taxon>
        <taxon>Fungi</taxon>
        <taxon>Fungi incertae sedis</taxon>
        <taxon>Chytridiomycota</taxon>
        <taxon>Chytridiomycota incertae sedis</taxon>
        <taxon>Chytridiomycetes</taxon>
        <taxon>Chytridiales</taxon>
        <taxon>Chytriomycetaceae</taxon>
        <taxon>Physocladia</taxon>
    </lineage>
</organism>
<keyword evidence="1" id="KW-0175">Coiled coil</keyword>
<evidence type="ECO:0000313" key="4">
    <source>
        <dbReference type="Proteomes" id="UP001211907"/>
    </source>
</evidence>
<evidence type="ECO:0000256" key="2">
    <source>
        <dbReference type="SAM" id="MobiDB-lite"/>
    </source>
</evidence>
<feature type="compositionally biased region" description="Low complexity" evidence="2">
    <location>
        <begin position="136"/>
        <end position="147"/>
    </location>
</feature>
<sequence length="156" mass="17805">MSKAAAKIHRICPTNSSAKKCLIFGTKRRVILKPQTLFRRAKFHHLKHGQRKQQREERQCPKQAAYIASLKARIEELRKFDIESENERLMQRLEKLHRENMALKRAVNPFVFLGYAGKGWLDDVCRNLANGAFGPPSVLSLDSPPDSEVAESPDPV</sequence>